<feature type="domain" description="Carrier" evidence="7">
    <location>
        <begin position="2058"/>
        <end position="2133"/>
    </location>
</feature>
<dbReference type="FunFam" id="2.30.38.10:FF:000001">
    <property type="entry name" value="Non-ribosomal peptide synthetase PvdI"/>
    <property type="match status" value="2"/>
</dbReference>
<dbReference type="PROSITE" id="PS50075">
    <property type="entry name" value="CARRIER"/>
    <property type="match status" value="3"/>
</dbReference>
<dbReference type="Gene3D" id="3.30.559.10">
    <property type="entry name" value="Chloramphenicol acetyltransferase-like domain"/>
    <property type="match status" value="4"/>
</dbReference>
<dbReference type="FunFam" id="1.10.1200.10:FF:000016">
    <property type="entry name" value="Non-ribosomal peptide synthase"/>
    <property type="match status" value="2"/>
</dbReference>
<dbReference type="GO" id="GO:0043041">
    <property type="term" value="P:amino acid activation for nonribosomal peptide biosynthetic process"/>
    <property type="evidence" value="ECO:0007669"/>
    <property type="project" value="TreeGrafter"/>
</dbReference>
<reference evidence="8 9" key="1">
    <citation type="submission" date="2008-07" db="EMBL/GenBank/DDBJ databases">
        <authorList>
            <person name="Tandeau de Marsac N."/>
            <person name="Ferriera S."/>
            <person name="Johnson J."/>
            <person name="Kravitz S."/>
            <person name="Beeson K."/>
            <person name="Sutton G."/>
            <person name="Rogers Y.-H."/>
            <person name="Friedman R."/>
            <person name="Frazier M."/>
            <person name="Venter J.C."/>
        </authorList>
    </citation>
    <scope>NUCLEOTIDE SEQUENCE [LARGE SCALE GENOMIC DNA]</scope>
    <source>
        <strain evidence="8 9">PCC 7420</strain>
    </source>
</reference>
<dbReference type="OrthoDB" id="9778383at2"/>
<dbReference type="GO" id="GO:0009366">
    <property type="term" value="C:enterobactin synthetase complex"/>
    <property type="evidence" value="ECO:0007669"/>
    <property type="project" value="TreeGrafter"/>
</dbReference>
<dbReference type="Gene3D" id="3.40.50.980">
    <property type="match status" value="4"/>
</dbReference>
<dbReference type="CDD" id="cd19531">
    <property type="entry name" value="LCL_NRPS-like"/>
    <property type="match status" value="3"/>
</dbReference>
<dbReference type="FunFam" id="3.40.50.980:FF:000001">
    <property type="entry name" value="Non-ribosomal peptide synthetase"/>
    <property type="match status" value="2"/>
</dbReference>
<evidence type="ECO:0000256" key="6">
    <source>
        <dbReference type="ARBA" id="ARBA00023194"/>
    </source>
</evidence>
<dbReference type="InterPro" id="IPR010071">
    <property type="entry name" value="AA_adenyl_dom"/>
</dbReference>
<protein>
    <submittedName>
        <fullName evidence="8">Amino acid adenylation domain protein</fullName>
    </submittedName>
</protein>
<dbReference type="PANTHER" id="PTHR45527">
    <property type="entry name" value="NONRIBOSOMAL PEPTIDE SYNTHETASE"/>
    <property type="match status" value="1"/>
</dbReference>
<dbReference type="FunFam" id="3.30.300.30:FF:000010">
    <property type="entry name" value="Enterobactin synthetase component F"/>
    <property type="match status" value="3"/>
</dbReference>
<dbReference type="Proteomes" id="UP000003835">
    <property type="component" value="Unassembled WGS sequence"/>
</dbReference>
<dbReference type="Gene3D" id="1.10.1200.10">
    <property type="entry name" value="ACP-like"/>
    <property type="match status" value="3"/>
</dbReference>
<dbReference type="InterPro" id="IPR023213">
    <property type="entry name" value="CAT-like_dom_sf"/>
</dbReference>
<dbReference type="Gene3D" id="3.30.559.30">
    <property type="entry name" value="Nonribosomal peptide synthetase, condensation domain"/>
    <property type="match status" value="4"/>
</dbReference>
<dbReference type="Gene3D" id="3.30.300.30">
    <property type="match status" value="3"/>
</dbReference>
<dbReference type="InterPro" id="IPR020806">
    <property type="entry name" value="PKS_PP-bd"/>
</dbReference>
<dbReference type="FunFam" id="3.40.50.12780:FF:000012">
    <property type="entry name" value="Non-ribosomal peptide synthetase"/>
    <property type="match status" value="2"/>
</dbReference>
<evidence type="ECO:0000256" key="1">
    <source>
        <dbReference type="ARBA" id="ARBA00001957"/>
    </source>
</evidence>
<feature type="domain" description="Carrier" evidence="7">
    <location>
        <begin position="3122"/>
        <end position="3196"/>
    </location>
</feature>
<dbReference type="CDD" id="cd19534">
    <property type="entry name" value="E_NRPS"/>
    <property type="match status" value="1"/>
</dbReference>
<dbReference type="Gene3D" id="3.40.50.12780">
    <property type="entry name" value="N-terminal domain of ligase-like"/>
    <property type="match status" value="1"/>
</dbReference>
<dbReference type="GO" id="GO:0009239">
    <property type="term" value="P:enterobactin biosynthetic process"/>
    <property type="evidence" value="ECO:0007669"/>
    <property type="project" value="TreeGrafter"/>
</dbReference>
<dbReference type="GO" id="GO:0005829">
    <property type="term" value="C:cytosol"/>
    <property type="evidence" value="ECO:0007669"/>
    <property type="project" value="TreeGrafter"/>
</dbReference>
<dbReference type="HOGENOM" id="CLU_000022_0_0_3"/>
<dbReference type="NCBIfam" id="TIGR01720">
    <property type="entry name" value="NRPS-para261"/>
    <property type="match status" value="1"/>
</dbReference>
<organism evidence="8 9">
    <name type="scientific">Coleofasciculus chthonoplastes PCC 7420</name>
    <dbReference type="NCBI Taxonomy" id="118168"/>
    <lineage>
        <taxon>Bacteria</taxon>
        <taxon>Bacillati</taxon>
        <taxon>Cyanobacteriota</taxon>
        <taxon>Cyanophyceae</taxon>
        <taxon>Coleofasciculales</taxon>
        <taxon>Coleofasciculaceae</taxon>
        <taxon>Coleofasciculus</taxon>
    </lineage>
</organism>
<dbReference type="InterPro" id="IPR006162">
    <property type="entry name" value="Ppantetheine_attach_site"/>
</dbReference>
<evidence type="ECO:0000313" key="8">
    <source>
        <dbReference type="EMBL" id="EDX72594.1"/>
    </source>
</evidence>
<dbReference type="InterPro" id="IPR042099">
    <property type="entry name" value="ANL_N_sf"/>
</dbReference>
<accession>B4VZM6</accession>
<dbReference type="SUPFAM" id="SSF47336">
    <property type="entry name" value="ACP-like"/>
    <property type="match status" value="3"/>
</dbReference>
<dbReference type="PROSITE" id="PS00455">
    <property type="entry name" value="AMP_BINDING"/>
    <property type="match status" value="3"/>
</dbReference>
<dbReference type="SUPFAM" id="SSF56801">
    <property type="entry name" value="Acetyl-CoA synthetase-like"/>
    <property type="match status" value="3"/>
</dbReference>
<dbReference type="InterPro" id="IPR020845">
    <property type="entry name" value="AMP-binding_CS"/>
</dbReference>
<dbReference type="FunFam" id="3.30.559.10:FF:000012">
    <property type="entry name" value="Non-ribosomal peptide synthetase"/>
    <property type="match status" value="2"/>
</dbReference>
<keyword evidence="3" id="KW-0596">Phosphopantetheine</keyword>
<dbReference type="FunFam" id="3.30.559.30:FF:000001">
    <property type="entry name" value="Non-ribosomal peptide synthetase"/>
    <property type="match status" value="2"/>
</dbReference>
<name>B4VZM6_9CYAN</name>
<proteinExistence type="inferred from homology"/>
<dbReference type="InterPro" id="IPR025110">
    <property type="entry name" value="AMP-bd_C"/>
</dbReference>
<dbReference type="EMBL" id="DS989863">
    <property type="protein sequence ID" value="EDX72594.1"/>
    <property type="molecule type" value="Genomic_DNA"/>
</dbReference>
<keyword evidence="4" id="KW-0597">Phosphoprotein</keyword>
<keyword evidence="9" id="KW-1185">Reference proteome</keyword>
<keyword evidence="6" id="KW-0045">Antibiotic biosynthesis</keyword>
<dbReference type="eggNOG" id="COG1020">
    <property type="taxonomic scope" value="Bacteria"/>
</dbReference>
<dbReference type="Gene3D" id="2.30.38.10">
    <property type="entry name" value="Luciferase, Domain 3"/>
    <property type="match status" value="2"/>
</dbReference>
<dbReference type="GO" id="GO:0072330">
    <property type="term" value="P:monocarboxylic acid biosynthetic process"/>
    <property type="evidence" value="ECO:0007669"/>
    <property type="project" value="UniProtKB-ARBA"/>
</dbReference>
<comment type="similarity">
    <text evidence="2">Belongs to the ATP-dependent AMP-binding enzyme family.</text>
</comment>
<dbReference type="CDD" id="cd05930">
    <property type="entry name" value="A_NRPS"/>
    <property type="match status" value="3"/>
</dbReference>
<dbReference type="NCBIfam" id="NF003417">
    <property type="entry name" value="PRK04813.1"/>
    <property type="match status" value="3"/>
</dbReference>
<sequence length="3649" mass="409864">MVNLVSEDLYIFPLSFAQERLWFLDQLEPGNTSYNISSALQLEGQLNIAALESAIQEIQQRHEVLRTTFQVIDGVPCQVIASSAPLSLSVLDLKGMASEAQWGKVQQHISEEASKPFNLSSDSLLRVSLLQLADSSHVLQITVHHIVADVWSVGIFIRELSILYQAFCRGESSPLVELPIQYADFAEWQRQWLRGDVLESQLDYWKQQLAGAPPLLELPTDRPRPPVQTFQGNRHRSQFSADLTRKIRRLSQQAGTTLFMTLLAAFALLLSRYSHQPDILVGSSIANRNRKEIEPLIGFFVNTLVLRINLQGNPSFWELLQRVRQMALEAYDHQDLPFEQLVEALQPDRSLSHNPLFQVMFEMQNAPVGTLELSELTLTPLTPEHTIAKFDLMLTIGEGESGLFGTWEYNSDLFEADTIRRMSEHFQTMVGAIVDDPDCPVRQIPLLTDGEREQLLVEWNNTQNDYPQDQCIHQLFEKQVEQTPEAIAVVCEGKQLTYAELNSRANGLARQLVEYGVRSETLVALFADRSIEFLTGMIAIFKAGGAYLPIDPQYPQQRISEVLQQSQAPFVLVSQPLESILDQALDRIGSPAQPKLLHLEQLWEQPPAENLTIDCQPYHLAYVIYTSGSTGVPKGAMVEHRGMVNHLYAKIKDLQLTHRDRVAQNARQSFDISVWQFLVALLVGGRVYIITDEVAAQSSQLLSQVQQQQITLLEIVPSLLRMVIEDLKGEQHKRFDLSTLRWLILTGEALPPQLCRQWFDYYPTIPMVNAYGPTECSDDVTHHFIFQPPTTEVLNMPIGRPVANTRLYVLDAQLQPLPIGVTGELYVGGHGVGRGYLKNPQRTAEVFICDPFAQEPGLRLYRTGDRVRYLPDGTIEFLGRMDYQVKIRGFRIELGEIETVLTQCPQVKETAVLVWEDADQHKRLVAYVVHQGEQPTISTLQGFLRQKLPEYMIPAAFVFLEALPLTPNGKLDRRALPEPTLDLASQLAWTPPRTQKEEIIANVFASVLKQPQVGIHHNFFELGGHSLLATQVVSRLRQIFQREIPLRTLFEAPTVAELDTALSASETTNGGLLLPEITAIPNPEHPLPLSWAQERLWFLQQLEGITPTYNICSALKITGPLERVALEQAMSELIERHQVLRSTFKSSNGIPRVELLPLWDFSIPLIDGRSWSKSPQSERIKDFAIQQAQQGFDLSSEPLMRVKLLQLEEQSYILLLSWHHIIFDAWSKEIFVRELIALYQSHITQEPPGLPPLPIQYTDFAYWQRQWQKAEIIEAQLNYWQHQLAGGLPQLPLGTNPPVSGTPNHQGAKETIRLSCQLTASLKQLSQSQGVTLFMTLLASFKVLLSRHTGEEDIIIGAPIAGRHHLGTENLIGFFINTLPIRSDLSGNPSFVSLLQRVRSVTLEAYQNQDIPFEKIVEHLRPERSLSRHPIFDVTLNLLNTPAAQLEVPGLTFEPLTWSETDAKFGLSALVQEIDEQLNITLVYRRELFAKQEMENFLAQYEYLLQQIIEQPDKSIHSYSLVTPQCQSQLPDPTIRLDVPEYAPVTSQIANWVALTPQQVAITHLGERVSYAQLWQRAFEIAQVLLAEGVQPGDVVALWGEASVGLIAAMVGVFLSGGVLLIIDSTLPEARMQVMVKESGAKYLLNLGDNAIPQTLTIGAAQLIDIQPKTGEPCQSPSQVMPLPQLTPEAPAYIFFTSGSTGKPKGVLGTHRGLAHFLAWQGQTFEITPQDRVAQLIRLSFDALLRDVFLPLTHGARLCLPDPERNLEPSQIFNWLDKQQITVIHTVPTVVQYWLTQKPQGIGLESLRWLLLSGEPLTQTVVQQWRESFPASGQMVNLYGTTEMTMVQCYYPVPIEPPLGVMPGGWSLPHSQALILNPANQLCGIGEIGEIVIRSGWGTLGYINEPEAQQQRFKPNPYGDDPQVVCYYTGDLGRYRADGSVQVLGRQDEQLKIRGIQVQPGEIEAVLNQHPKVAASVVTVWEASPGDKRLVAYVVARKNQPWEGSELRTFVQQQLPDYLLPSGWVALEALPMSANGKVNRRALPDPSESLGNRTAQVAPRTPTEAVMVKLFAQLLGVEAVGVEENFFDIGGHSLLATQLVSRLREAFDLELPLRTLFSSPTPAALAQEIETRRQTEAGRVIPPIEPASRTTEFLPLSWAQERLWFLNQLEGASATYNIAVAIHIAGTLDILALEQAYQELVQRHEILRTTFPLVKGVPVQVIAPHTETAIAVVDLCGLESTEQTTEVQRQVKSHSEQPFNLATGPLLSLVLLKLAQDSQVLVVTMHHIISDDWSMSLLIQELSTLYQGFASKQPSGLPELSIQYADFALWQRQWLQGEILKQQLGYWTQQLAGIPTLLNLPTDRPRPPVQTFRGSTQRFKLNQDLTQQLKHLSQQSGTTLFMTLLAAFALLLSRYSRQDDIVIGSPIANRNRQEIEPLIGLFINTLVLRVDLENNPTFFELLERVQQMTLDAYAHQDLPFEQLVEALQPQRSLSHHPLFQVMFVLHNAPTPTLELPELTLTPLERERTVAKFDLTLSMSETDTGLIGTWEYNSDLFEADTIARMVGHFQTLLSAIVSHPQQTVGQFPLLSEAERHQLLVEWNQTQAEYPQDKCIHHLFEEQVERTPDAVAVVCEGQDLTYRELNSRANKLAHYLQYLGVKPETFVGIYVERSLEMVVGLLGILKAGAAYVPLDPAYPQERVDYILSDSEANFMITSSPLVTFLPQQETQMICLDTDANVISQQNPENPNSEVKSNNLSYIIYTSGSTGKPKGVQICHQSLVNFIKSMSNKPGLTTQDRLLAITTICFDIHALEIYLPLTVGATIILVSRQVAQDGLELADTISKHEATVMQATPSTWRMLLTANWQGNPQLKVICGGESLPRELANSLLEKVRCLWNVYGPTEATVWSTTFEVKHNRANRDKNAPESIGYPIANTKIYILDNELQPVPIGVVGELYIGGDGVARGYLKRPELNAERFLCDPFQPGSQLRIYKTGDLVRYLPDGNIEFLGRIDHQVKIRGFRIELAEIEAVLSQHPSVQDVVVLAREEEPGDKRLVAYVVSGEVTPTTHDLRGFLKEKLPDYMIPSAFVGLDSLPLTSNGKVDRRALPTPEAISRDLESQVVAPRTPNEVVLAQIWTDVLGVQQVSIHDNFFELGGDSILTIKIIARANQAGLQLTVRQFFEHQTIAELAGLASPTPHAMAEQGMVTGSIPLTPIQHWFFERHQVNPHHWNWSFLCGLSQRLDISRLEETLNYLLCHHDALRLRFDHSEAGWQQRNAPMEASVPLTVIDLSALTVQAQREAIESAAVELQSSLNLIDGPLFRVAYFNCGGQQADRLLMIFHHFLIDVVSQSILLADFQTVYSQLERGETAKLPPKTTSFQAWSKKLWQYAQSPEVAQEATYWLETIKPDLSPLPVDYPDGVNTEASTDQVILWLSQWETTALLEQFPVVYDLKIQEVLLTALVLSFSRWTGERSLLVELEGHGREDLFPDVDLSRTVGWFTSLFPTQLELENPGEPEAALLSIKNQLRRIPDRGIGFGLLYHLCQDKRISQQIRELPQAQVNFNYHGQLDRGSPSTLFTSVPENKGPERDLNGIRMCPLYIAANVTRGRLRMRWSYSTNLYQRKTIATLAQGFVENLQLLIAHCLSSGEN</sequence>
<feature type="domain" description="Carrier" evidence="7">
    <location>
        <begin position="991"/>
        <end position="1066"/>
    </location>
</feature>
<dbReference type="GO" id="GO:0031177">
    <property type="term" value="F:phosphopantetheine binding"/>
    <property type="evidence" value="ECO:0007669"/>
    <property type="project" value="InterPro"/>
</dbReference>
<dbReference type="PANTHER" id="PTHR45527:SF14">
    <property type="entry name" value="PLIPASTATIN SYNTHASE SUBUNIT B"/>
    <property type="match status" value="1"/>
</dbReference>
<gene>
    <name evidence="8" type="ORF">MC7420_2502</name>
</gene>
<dbReference type="FunFam" id="1.10.1200.10:FF:000005">
    <property type="entry name" value="Nonribosomal peptide synthetase 1"/>
    <property type="match status" value="1"/>
</dbReference>
<dbReference type="InterPro" id="IPR036736">
    <property type="entry name" value="ACP-like_sf"/>
</dbReference>
<dbReference type="InterPro" id="IPR009081">
    <property type="entry name" value="PP-bd_ACP"/>
</dbReference>
<evidence type="ECO:0000256" key="2">
    <source>
        <dbReference type="ARBA" id="ARBA00006432"/>
    </source>
</evidence>
<dbReference type="InterPro" id="IPR045851">
    <property type="entry name" value="AMP-bd_C_sf"/>
</dbReference>
<dbReference type="NCBIfam" id="TIGR01733">
    <property type="entry name" value="AA-adenyl-dom"/>
    <property type="match status" value="3"/>
</dbReference>
<dbReference type="Pfam" id="PF00668">
    <property type="entry name" value="Condensation"/>
    <property type="match status" value="4"/>
</dbReference>
<dbReference type="Pfam" id="PF00501">
    <property type="entry name" value="AMP-binding"/>
    <property type="match status" value="3"/>
</dbReference>
<dbReference type="GO" id="GO:0008610">
    <property type="term" value="P:lipid biosynthetic process"/>
    <property type="evidence" value="ECO:0007669"/>
    <property type="project" value="UniProtKB-ARBA"/>
</dbReference>
<evidence type="ECO:0000256" key="3">
    <source>
        <dbReference type="ARBA" id="ARBA00022450"/>
    </source>
</evidence>
<evidence type="ECO:0000256" key="5">
    <source>
        <dbReference type="ARBA" id="ARBA00022737"/>
    </source>
</evidence>
<dbReference type="STRING" id="118168.MC7420_2502"/>
<dbReference type="SUPFAM" id="SSF52777">
    <property type="entry name" value="CoA-dependent acyltransferases"/>
    <property type="match status" value="8"/>
</dbReference>
<dbReference type="InterPro" id="IPR001242">
    <property type="entry name" value="Condensation_dom"/>
</dbReference>
<dbReference type="Pfam" id="PF13193">
    <property type="entry name" value="AMP-binding_C"/>
    <property type="match status" value="3"/>
</dbReference>
<dbReference type="RefSeq" id="WP_006104279.1">
    <property type="nucleotide sequence ID" value="NZ_DS989863.1"/>
</dbReference>
<dbReference type="Pfam" id="PF00550">
    <property type="entry name" value="PP-binding"/>
    <property type="match status" value="3"/>
</dbReference>
<keyword evidence="5" id="KW-0677">Repeat</keyword>
<evidence type="ECO:0000256" key="4">
    <source>
        <dbReference type="ARBA" id="ARBA00022553"/>
    </source>
</evidence>
<comment type="cofactor">
    <cofactor evidence="1">
        <name>pantetheine 4'-phosphate</name>
        <dbReference type="ChEBI" id="CHEBI:47942"/>
    </cofactor>
</comment>
<dbReference type="SMART" id="SM00823">
    <property type="entry name" value="PKS_PP"/>
    <property type="match status" value="3"/>
</dbReference>
<dbReference type="GO" id="GO:0047527">
    <property type="term" value="F:2,3-dihydroxybenzoate-serine ligase activity"/>
    <property type="evidence" value="ECO:0007669"/>
    <property type="project" value="TreeGrafter"/>
</dbReference>
<dbReference type="PROSITE" id="PS00012">
    <property type="entry name" value="PHOSPHOPANTETHEINE"/>
    <property type="match status" value="3"/>
</dbReference>
<evidence type="ECO:0000259" key="7">
    <source>
        <dbReference type="PROSITE" id="PS50075"/>
    </source>
</evidence>
<dbReference type="InterPro" id="IPR010060">
    <property type="entry name" value="NRPS_synth"/>
</dbReference>
<evidence type="ECO:0000313" key="9">
    <source>
        <dbReference type="Proteomes" id="UP000003835"/>
    </source>
</evidence>
<dbReference type="InterPro" id="IPR000873">
    <property type="entry name" value="AMP-dep_synth/lig_dom"/>
</dbReference>